<organism evidence="7 8">
    <name type="scientific">Haemaphysalis longicornis</name>
    <name type="common">Bush tick</name>
    <dbReference type="NCBI Taxonomy" id="44386"/>
    <lineage>
        <taxon>Eukaryota</taxon>
        <taxon>Metazoa</taxon>
        <taxon>Ecdysozoa</taxon>
        <taxon>Arthropoda</taxon>
        <taxon>Chelicerata</taxon>
        <taxon>Arachnida</taxon>
        <taxon>Acari</taxon>
        <taxon>Parasitiformes</taxon>
        <taxon>Ixodida</taxon>
        <taxon>Ixodoidea</taxon>
        <taxon>Ixodidae</taxon>
        <taxon>Haemaphysalinae</taxon>
        <taxon>Haemaphysalis</taxon>
    </lineage>
</organism>
<feature type="domain" description="Carboxylesterase type B" evidence="6">
    <location>
        <begin position="271"/>
        <end position="419"/>
    </location>
</feature>
<evidence type="ECO:0000256" key="5">
    <source>
        <dbReference type="SAM" id="SignalP"/>
    </source>
</evidence>
<feature type="chain" id="PRO_5039921860" description="Carboxylesterase type B domain-containing protein" evidence="5">
    <location>
        <begin position="27"/>
        <end position="432"/>
    </location>
</feature>
<dbReference type="VEuPathDB" id="VectorBase:HLOH_063222"/>
<protein>
    <recommendedName>
        <fullName evidence="6">Carboxylesterase type B domain-containing protein</fullName>
    </recommendedName>
</protein>
<dbReference type="AlphaFoldDB" id="A0A9J6G9G9"/>
<dbReference type="PANTHER" id="PTHR43918">
    <property type="entry name" value="ACETYLCHOLINESTERASE"/>
    <property type="match status" value="1"/>
</dbReference>
<dbReference type="OrthoDB" id="6497603at2759"/>
<dbReference type="EMBL" id="JABSTR010000005">
    <property type="protein sequence ID" value="KAH9371020.1"/>
    <property type="molecule type" value="Genomic_DNA"/>
</dbReference>
<dbReference type="Gene3D" id="3.40.50.1820">
    <property type="entry name" value="alpha/beta hydrolase"/>
    <property type="match status" value="3"/>
</dbReference>
<comment type="caution">
    <text evidence="7">The sequence shown here is derived from an EMBL/GenBank/DDBJ whole genome shotgun (WGS) entry which is preliminary data.</text>
</comment>
<dbReference type="Proteomes" id="UP000821853">
    <property type="component" value="Chromosome 3"/>
</dbReference>
<evidence type="ECO:0000256" key="3">
    <source>
        <dbReference type="ARBA" id="ARBA00022801"/>
    </source>
</evidence>
<proteinExistence type="inferred from homology"/>
<dbReference type="Pfam" id="PF00135">
    <property type="entry name" value="COesterase"/>
    <property type="match status" value="2"/>
</dbReference>
<reference evidence="7 8" key="1">
    <citation type="journal article" date="2020" name="Cell">
        <title>Large-Scale Comparative Analyses of Tick Genomes Elucidate Their Genetic Diversity and Vector Capacities.</title>
        <authorList>
            <consortium name="Tick Genome and Microbiome Consortium (TIGMIC)"/>
            <person name="Jia N."/>
            <person name="Wang J."/>
            <person name="Shi W."/>
            <person name="Du L."/>
            <person name="Sun Y."/>
            <person name="Zhan W."/>
            <person name="Jiang J.F."/>
            <person name="Wang Q."/>
            <person name="Zhang B."/>
            <person name="Ji P."/>
            <person name="Bell-Sakyi L."/>
            <person name="Cui X.M."/>
            <person name="Yuan T.T."/>
            <person name="Jiang B.G."/>
            <person name="Yang W.F."/>
            <person name="Lam T.T."/>
            <person name="Chang Q.C."/>
            <person name="Ding S.J."/>
            <person name="Wang X.J."/>
            <person name="Zhu J.G."/>
            <person name="Ruan X.D."/>
            <person name="Zhao L."/>
            <person name="Wei J.T."/>
            <person name="Ye R.Z."/>
            <person name="Que T.C."/>
            <person name="Du C.H."/>
            <person name="Zhou Y.H."/>
            <person name="Cheng J.X."/>
            <person name="Dai P.F."/>
            <person name="Guo W.B."/>
            <person name="Han X.H."/>
            <person name="Huang E.J."/>
            <person name="Li L.F."/>
            <person name="Wei W."/>
            <person name="Gao Y.C."/>
            <person name="Liu J.Z."/>
            <person name="Shao H.Z."/>
            <person name="Wang X."/>
            <person name="Wang C.C."/>
            <person name="Yang T.C."/>
            <person name="Huo Q.B."/>
            <person name="Li W."/>
            <person name="Chen H.Y."/>
            <person name="Chen S.E."/>
            <person name="Zhou L.G."/>
            <person name="Ni X.B."/>
            <person name="Tian J.H."/>
            <person name="Sheng Y."/>
            <person name="Liu T."/>
            <person name="Pan Y.S."/>
            <person name="Xia L.Y."/>
            <person name="Li J."/>
            <person name="Zhao F."/>
            <person name="Cao W.C."/>
        </authorList>
    </citation>
    <scope>NUCLEOTIDE SEQUENCE [LARGE SCALE GENOMIC DNA]</scope>
    <source>
        <strain evidence="7">HaeL-2018</strain>
    </source>
</reference>
<keyword evidence="4" id="KW-0325">Glycoprotein</keyword>
<dbReference type="GO" id="GO:0052689">
    <property type="term" value="F:carboxylic ester hydrolase activity"/>
    <property type="evidence" value="ECO:0007669"/>
    <property type="project" value="UniProtKB-KW"/>
</dbReference>
<feature type="domain" description="Carboxylesterase type B" evidence="6">
    <location>
        <begin position="97"/>
        <end position="210"/>
    </location>
</feature>
<accession>A0A9J6G9G9</accession>
<evidence type="ECO:0000256" key="4">
    <source>
        <dbReference type="ARBA" id="ARBA00023180"/>
    </source>
</evidence>
<sequence length="432" mass="46626">MGAIACILVFGLVLVVLNAMLGVSNEQQQDVVVNGSFGTYRGTVSSVAGILVNAFMRVPYADPLTARFGEPISWHRKGQQFDNTAPGPGCAQTDLDGGRLRVGSDNYDGRALAALGDVVVVVPNSRLGVLGFLNLPVPGVPSNAGLLDQAEALNWTARNIGFFGGDESDLVVVGHGSGASALAYHLWAREELTAFANVHKVVFMSESPLTRQGRLRSLPVLPAASAAHARKGAVQAKSGHPFGEKSYIAHPISRKLLSRWQIITIKPVIGTVLVGFSDDEGPELLTFINSSFRIGPQNMSEQVRSVLSNYYGFSPEDAKNVTSLYDKGQRDGNFAEELFSDLLVVCPVRLFAEQLHAWGHRVHTYVLHRTRSEDSESGVPRGQSVRLLFGYPVLQQAEESETALSTRVISHWAHFFKTGCVLGMFGVVGARA</sequence>
<keyword evidence="5" id="KW-0732">Signal</keyword>
<feature type="signal peptide" evidence="5">
    <location>
        <begin position="1"/>
        <end position="26"/>
    </location>
</feature>
<comment type="similarity">
    <text evidence="1">Belongs to the type-B carboxylesterase/lipase family.</text>
</comment>
<name>A0A9J6G9G9_HAELO</name>
<gene>
    <name evidence="7" type="ORF">HPB48_017009</name>
</gene>
<evidence type="ECO:0000256" key="1">
    <source>
        <dbReference type="ARBA" id="ARBA00005964"/>
    </source>
</evidence>
<evidence type="ECO:0000313" key="8">
    <source>
        <dbReference type="Proteomes" id="UP000821853"/>
    </source>
</evidence>
<evidence type="ECO:0000256" key="2">
    <source>
        <dbReference type="ARBA" id="ARBA00022487"/>
    </source>
</evidence>
<dbReference type="SUPFAM" id="SSF53474">
    <property type="entry name" value="alpha/beta-Hydrolases"/>
    <property type="match status" value="1"/>
</dbReference>
<dbReference type="PANTHER" id="PTHR43918:SF4">
    <property type="entry name" value="CARBOXYLIC ESTER HYDROLASE"/>
    <property type="match status" value="1"/>
</dbReference>
<dbReference type="InterPro" id="IPR002018">
    <property type="entry name" value="CarbesteraseB"/>
</dbReference>
<keyword evidence="2" id="KW-0719">Serine esterase</keyword>
<dbReference type="InterPro" id="IPR050654">
    <property type="entry name" value="AChE-related_enzymes"/>
</dbReference>
<evidence type="ECO:0000313" key="7">
    <source>
        <dbReference type="EMBL" id="KAH9371020.1"/>
    </source>
</evidence>
<keyword evidence="3" id="KW-0378">Hydrolase</keyword>
<keyword evidence="8" id="KW-1185">Reference proteome</keyword>
<evidence type="ECO:0000259" key="6">
    <source>
        <dbReference type="Pfam" id="PF00135"/>
    </source>
</evidence>
<dbReference type="InterPro" id="IPR029058">
    <property type="entry name" value="AB_hydrolase_fold"/>
</dbReference>